<organism evidence="2 3">
    <name type="scientific">Escallonia herrerae</name>
    <dbReference type="NCBI Taxonomy" id="1293975"/>
    <lineage>
        <taxon>Eukaryota</taxon>
        <taxon>Viridiplantae</taxon>
        <taxon>Streptophyta</taxon>
        <taxon>Embryophyta</taxon>
        <taxon>Tracheophyta</taxon>
        <taxon>Spermatophyta</taxon>
        <taxon>Magnoliopsida</taxon>
        <taxon>eudicotyledons</taxon>
        <taxon>Gunneridae</taxon>
        <taxon>Pentapetalae</taxon>
        <taxon>asterids</taxon>
        <taxon>campanulids</taxon>
        <taxon>Escalloniales</taxon>
        <taxon>Escalloniaceae</taxon>
        <taxon>Escallonia</taxon>
    </lineage>
</organism>
<protein>
    <recommendedName>
        <fullName evidence="4">Serine protease</fullName>
    </recommendedName>
</protein>
<dbReference type="InterPro" id="IPR043504">
    <property type="entry name" value="Peptidase_S1_PA_chymotrypsin"/>
</dbReference>
<dbReference type="PANTHER" id="PTHR45980">
    <property type="match status" value="1"/>
</dbReference>
<comment type="caution">
    <text evidence="2">The sequence shown here is derived from an EMBL/GenBank/DDBJ whole genome shotgun (WGS) entry which is preliminary data.</text>
</comment>
<evidence type="ECO:0000256" key="1">
    <source>
        <dbReference type="ARBA" id="ARBA00010541"/>
    </source>
</evidence>
<comment type="similarity">
    <text evidence="1">Belongs to the peptidase S1C family.</text>
</comment>
<sequence>MLGFTTRSARGLSCSSIHSHRSIFVGSSSSSSFATRTLIPPKHPCYPVVPATAATGNHTYVKTTTSCLFFSSAAASRDNADSIVKTASEENGDVNNAYSAIELALDSVVKIFTVSSSPRFVIPGKRILTNAHVVADHTFVLVRKHGSPTKYRAEVQAVGHECDLAILVVESEEFWKGTNFLEFGDIPFLQEAVSVVGYPQVCFNVTERTANHLVAGGDNISVTKGVVSRVEPTQYVHGATQLLAIQIDAAINPGNSGGPAIMGNKVAGVAFQNLSGAENIGLVLYLVAYANARSSIKHIQLY</sequence>
<dbReference type="PANTHER" id="PTHR45980:SF9">
    <property type="entry name" value="PROTEASE DO-LIKE 10, MITOCHONDRIAL-RELATED"/>
    <property type="match status" value="1"/>
</dbReference>
<accession>A0AA89AD94</accession>
<dbReference type="GO" id="GO:0006508">
    <property type="term" value="P:proteolysis"/>
    <property type="evidence" value="ECO:0007669"/>
    <property type="project" value="InterPro"/>
</dbReference>
<keyword evidence="3" id="KW-1185">Reference proteome</keyword>
<dbReference type="SUPFAM" id="SSF50494">
    <property type="entry name" value="Trypsin-like serine proteases"/>
    <property type="match status" value="1"/>
</dbReference>
<dbReference type="AlphaFoldDB" id="A0AA89AD94"/>
<dbReference type="InterPro" id="IPR001940">
    <property type="entry name" value="Peptidase_S1C"/>
</dbReference>
<evidence type="ECO:0000313" key="3">
    <source>
        <dbReference type="Proteomes" id="UP001188597"/>
    </source>
</evidence>
<dbReference type="EMBL" id="JAVXUP010003253">
    <property type="protein sequence ID" value="KAK2999534.1"/>
    <property type="molecule type" value="Genomic_DNA"/>
</dbReference>
<evidence type="ECO:0008006" key="4">
    <source>
        <dbReference type="Google" id="ProtNLM"/>
    </source>
</evidence>
<dbReference type="PRINTS" id="PR00834">
    <property type="entry name" value="PROTEASES2C"/>
</dbReference>
<name>A0AA89AD94_9ASTE</name>
<evidence type="ECO:0000313" key="2">
    <source>
        <dbReference type="EMBL" id="KAK2999534.1"/>
    </source>
</evidence>
<reference evidence="2" key="1">
    <citation type="submission" date="2022-12" db="EMBL/GenBank/DDBJ databases">
        <title>Draft genome assemblies for two species of Escallonia (Escalloniales).</title>
        <authorList>
            <person name="Chanderbali A."/>
            <person name="Dervinis C."/>
            <person name="Anghel I."/>
            <person name="Soltis D."/>
            <person name="Soltis P."/>
            <person name="Zapata F."/>
        </authorList>
    </citation>
    <scope>NUCLEOTIDE SEQUENCE</scope>
    <source>
        <strain evidence="2">UCBG64.0493</strain>
        <tissue evidence="2">Leaf</tissue>
    </source>
</reference>
<dbReference type="Gene3D" id="2.40.10.10">
    <property type="entry name" value="Trypsin-like serine proteases"/>
    <property type="match status" value="2"/>
</dbReference>
<proteinExistence type="inferred from homology"/>
<dbReference type="Pfam" id="PF13365">
    <property type="entry name" value="Trypsin_2"/>
    <property type="match status" value="1"/>
</dbReference>
<dbReference type="GO" id="GO:0004252">
    <property type="term" value="F:serine-type endopeptidase activity"/>
    <property type="evidence" value="ECO:0007669"/>
    <property type="project" value="InterPro"/>
</dbReference>
<dbReference type="Proteomes" id="UP001188597">
    <property type="component" value="Unassembled WGS sequence"/>
</dbReference>
<dbReference type="InterPro" id="IPR009003">
    <property type="entry name" value="Peptidase_S1_PA"/>
</dbReference>
<gene>
    <name evidence="2" type="ORF">RJ639_024581</name>
</gene>